<keyword evidence="2" id="KW-1185">Reference proteome</keyword>
<evidence type="ECO:0000313" key="2">
    <source>
        <dbReference type="Proteomes" id="UP001168877"/>
    </source>
</evidence>
<reference evidence="1" key="1">
    <citation type="journal article" date="2022" name="Plant J.">
        <title>Strategies of tolerance reflected in two North American maple genomes.</title>
        <authorList>
            <person name="McEvoy S.L."/>
            <person name="Sezen U.U."/>
            <person name="Trouern-Trend A."/>
            <person name="McMahon S.M."/>
            <person name="Schaberg P.G."/>
            <person name="Yang J."/>
            <person name="Wegrzyn J.L."/>
            <person name="Swenson N.G."/>
        </authorList>
    </citation>
    <scope>NUCLEOTIDE SEQUENCE</scope>
    <source>
        <strain evidence="1">NS2018</strain>
    </source>
</reference>
<evidence type="ECO:0000313" key="1">
    <source>
        <dbReference type="EMBL" id="KAK0582146.1"/>
    </source>
</evidence>
<dbReference type="EMBL" id="JAUESC010000384">
    <property type="protein sequence ID" value="KAK0582146.1"/>
    <property type="molecule type" value="Genomic_DNA"/>
</dbReference>
<protein>
    <submittedName>
        <fullName evidence="1">Uncharacterized protein</fullName>
    </submittedName>
</protein>
<organism evidence="1 2">
    <name type="scientific">Acer saccharum</name>
    <name type="common">Sugar maple</name>
    <dbReference type="NCBI Taxonomy" id="4024"/>
    <lineage>
        <taxon>Eukaryota</taxon>
        <taxon>Viridiplantae</taxon>
        <taxon>Streptophyta</taxon>
        <taxon>Embryophyta</taxon>
        <taxon>Tracheophyta</taxon>
        <taxon>Spermatophyta</taxon>
        <taxon>Magnoliopsida</taxon>
        <taxon>eudicotyledons</taxon>
        <taxon>Gunneridae</taxon>
        <taxon>Pentapetalae</taxon>
        <taxon>rosids</taxon>
        <taxon>malvids</taxon>
        <taxon>Sapindales</taxon>
        <taxon>Sapindaceae</taxon>
        <taxon>Hippocastanoideae</taxon>
        <taxon>Acereae</taxon>
        <taxon>Acer</taxon>
    </lineage>
</organism>
<name>A0AA39VJR2_ACESA</name>
<comment type="caution">
    <text evidence="1">The sequence shown here is derived from an EMBL/GenBank/DDBJ whole genome shotgun (WGS) entry which is preliminary data.</text>
</comment>
<accession>A0AA39VJR2</accession>
<sequence>MKSKHIKHKKWDWVSVIEDKRAGEQDHELQKEKEIKGDLKLENEITSDRIRVYGSCVASLPYGDGVVAMVATAKNLGLYKLDFALGK</sequence>
<gene>
    <name evidence="1" type="ORF">LWI29_022030</name>
</gene>
<dbReference type="Proteomes" id="UP001168877">
    <property type="component" value="Unassembled WGS sequence"/>
</dbReference>
<dbReference type="AlphaFoldDB" id="A0AA39VJR2"/>
<proteinExistence type="predicted"/>
<reference evidence="1" key="2">
    <citation type="submission" date="2023-06" db="EMBL/GenBank/DDBJ databases">
        <authorList>
            <person name="Swenson N.G."/>
            <person name="Wegrzyn J.L."/>
            <person name="Mcevoy S.L."/>
        </authorList>
    </citation>
    <scope>NUCLEOTIDE SEQUENCE</scope>
    <source>
        <strain evidence="1">NS2018</strain>
        <tissue evidence="1">Leaf</tissue>
    </source>
</reference>